<dbReference type="Proteomes" id="UP000254866">
    <property type="component" value="Unassembled WGS sequence"/>
</dbReference>
<accession>A0A370TIK8</accession>
<gene>
    <name evidence="2" type="ORF">BP5553_07127</name>
</gene>
<dbReference type="RefSeq" id="XP_031868019.1">
    <property type="nucleotide sequence ID" value="XM_032015750.1"/>
</dbReference>
<keyword evidence="3" id="KW-1185">Reference proteome</keyword>
<dbReference type="OrthoDB" id="1658288at2759"/>
<dbReference type="AlphaFoldDB" id="A0A370TIK8"/>
<feature type="region of interest" description="Disordered" evidence="1">
    <location>
        <begin position="51"/>
        <end position="75"/>
    </location>
</feature>
<comment type="caution">
    <text evidence="2">The sequence shown here is derived from an EMBL/GenBank/DDBJ whole genome shotgun (WGS) entry which is preliminary data.</text>
</comment>
<proteinExistence type="predicted"/>
<dbReference type="STRING" id="2656787.A0A370TIK8"/>
<dbReference type="GeneID" id="43599976"/>
<protein>
    <submittedName>
        <fullName evidence="2">Uncharacterized protein</fullName>
    </submittedName>
</protein>
<evidence type="ECO:0000313" key="2">
    <source>
        <dbReference type="EMBL" id="RDL35196.1"/>
    </source>
</evidence>
<dbReference type="EMBL" id="NPIC01000006">
    <property type="protein sequence ID" value="RDL35196.1"/>
    <property type="molecule type" value="Genomic_DNA"/>
</dbReference>
<reference evidence="2 3" key="1">
    <citation type="journal article" date="2018" name="IMA Fungus">
        <title>IMA Genome-F 9: Draft genome sequence of Annulohypoxylon stygium, Aspergillus mulundensis, Berkeleyomyces basicola (syn. Thielaviopsis basicola), Ceratocystis smalleyi, two Cercospora beticola strains, Coleophoma cylindrospora, Fusarium fracticaudum, Phialophora cf. hyalina, and Morchella septimelata.</title>
        <authorList>
            <person name="Wingfield B.D."/>
            <person name="Bills G.F."/>
            <person name="Dong Y."/>
            <person name="Huang W."/>
            <person name="Nel W.J."/>
            <person name="Swalarsk-Parry B.S."/>
            <person name="Vaghefi N."/>
            <person name="Wilken P.M."/>
            <person name="An Z."/>
            <person name="de Beer Z.W."/>
            <person name="De Vos L."/>
            <person name="Chen L."/>
            <person name="Duong T.A."/>
            <person name="Gao Y."/>
            <person name="Hammerbacher A."/>
            <person name="Kikkert J.R."/>
            <person name="Li Y."/>
            <person name="Li H."/>
            <person name="Li K."/>
            <person name="Li Q."/>
            <person name="Liu X."/>
            <person name="Ma X."/>
            <person name="Naidoo K."/>
            <person name="Pethybridge S.J."/>
            <person name="Sun J."/>
            <person name="Steenkamp E.T."/>
            <person name="van der Nest M.A."/>
            <person name="van Wyk S."/>
            <person name="Wingfield M.J."/>
            <person name="Xiong C."/>
            <person name="Yue Q."/>
            <person name="Zhang X."/>
        </authorList>
    </citation>
    <scope>NUCLEOTIDE SEQUENCE [LARGE SCALE GENOMIC DNA]</scope>
    <source>
        <strain evidence="2 3">BP 5553</strain>
    </source>
</reference>
<sequence length="124" mass="13607">MQADTNIAAKIELPGRDDPKADILRLVYNWLWDERNSRWLIILDNADDDRVFSSTSTDSDGAAHGAEAPREAPPLESLLPQVFERMDTGHFTRPGCSSKPRRDEAQCFSSGADGGGRCADAAED</sequence>
<evidence type="ECO:0000313" key="3">
    <source>
        <dbReference type="Proteomes" id="UP000254866"/>
    </source>
</evidence>
<evidence type="ECO:0000256" key="1">
    <source>
        <dbReference type="SAM" id="MobiDB-lite"/>
    </source>
</evidence>
<organism evidence="2 3">
    <name type="scientific">Venustampulla echinocandica</name>
    <dbReference type="NCBI Taxonomy" id="2656787"/>
    <lineage>
        <taxon>Eukaryota</taxon>
        <taxon>Fungi</taxon>
        <taxon>Dikarya</taxon>
        <taxon>Ascomycota</taxon>
        <taxon>Pezizomycotina</taxon>
        <taxon>Leotiomycetes</taxon>
        <taxon>Helotiales</taxon>
        <taxon>Pleuroascaceae</taxon>
        <taxon>Venustampulla</taxon>
    </lineage>
</organism>
<feature type="region of interest" description="Disordered" evidence="1">
    <location>
        <begin position="89"/>
        <end position="124"/>
    </location>
</feature>
<name>A0A370TIK8_9HELO</name>